<organism evidence="2 4">
    <name type="scientific">Mycobacterium tuberculosis</name>
    <dbReference type="NCBI Taxonomy" id="1773"/>
    <lineage>
        <taxon>Bacteria</taxon>
        <taxon>Bacillati</taxon>
        <taxon>Actinomycetota</taxon>
        <taxon>Actinomycetes</taxon>
        <taxon>Mycobacteriales</taxon>
        <taxon>Mycobacteriaceae</taxon>
        <taxon>Mycobacterium</taxon>
        <taxon>Mycobacterium tuberculosis complex</taxon>
    </lineage>
</organism>
<gene>
    <name evidence="1" type="ORF">ERS007681_00748</name>
    <name evidence="2" type="ORF">ERS027646_02098</name>
</gene>
<sequence length="108" mass="11339">MLADHAVVTAHGHVGEHGGASGRAGFAQRVFAEQQGAAATGFGERVTLHDLDVLGGIDLDQGLRHGRATGDEVAEVGRVEFGELGHLAHEVEDRRHGATDTDPLLDDQ</sequence>
<evidence type="ECO:0000313" key="3">
    <source>
        <dbReference type="Proteomes" id="UP000048289"/>
    </source>
</evidence>
<evidence type="ECO:0000313" key="1">
    <source>
        <dbReference type="EMBL" id="CFE37460.1"/>
    </source>
</evidence>
<proteinExistence type="predicted"/>
<name>A0A655A8S8_MYCTX</name>
<accession>A0A655A8S8</accession>
<evidence type="ECO:0000313" key="2">
    <source>
        <dbReference type="EMBL" id="CKS57201.1"/>
    </source>
</evidence>
<protein>
    <submittedName>
        <fullName evidence="2">Uncharacterized protein</fullName>
    </submittedName>
</protein>
<dbReference type="AlphaFoldDB" id="A0A655A8S8"/>
<dbReference type="Proteomes" id="UP000048948">
    <property type="component" value="Unassembled WGS sequence"/>
</dbReference>
<reference evidence="3 4" key="1">
    <citation type="submission" date="2015-03" db="EMBL/GenBank/DDBJ databases">
        <authorList>
            <consortium name="Pathogen Informatics"/>
        </authorList>
    </citation>
    <scope>NUCLEOTIDE SEQUENCE [LARGE SCALE GENOMIC DNA]</scope>
    <source>
        <strain evidence="2 4">Bir 172</strain>
        <strain evidence="1 3">G09901357</strain>
    </source>
</reference>
<dbReference type="Proteomes" id="UP000048289">
    <property type="component" value="Unassembled WGS sequence"/>
</dbReference>
<dbReference type="EMBL" id="CFOE01000059">
    <property type="protein sequence ID" value="CFE37460.1"/>
    <property type="molecule type" value="Genomic_DNA"/>
</dbReference>
<evidence type="ECO:0000313" key="4">
    <source>
        <dbReference type="Proteomes" id="UP000048948"/>
    </source>
</evidence>
<dbReference type="EMBL" id="CNGE01000360">
    <property type="protein sequence ID" value="CKS57201.1"/>
    <property type="molecule type" value="Genomic_DNA"/>
</dbReference>